<keyword evidence="4 6" id="KW-0472">Membrane</keyword>
<feature type="compositionally biased region" description="Low complexity" evidence="5">
    <location>
        <begin position="119"/>
        <end position="132"/>
    </location>
</feature>
<organism evidence="8 9">
    <name type="scientific">Rhizobium rhizogenes</name>
    <name type="common">Agrobacterium rhizogenes</name>
    <dbReference type="NCBI Taxonomy" id="359"/>
    <lineage>
        <taxon>Bacteria</taxon>
        <taxon>Pseudomonadati</taxon>
        <taxon>Pseudomonadota</taxon>
        <taxon>Alphaproteobacteria</taxon>
        <taxon>Hyphomicrobiales</taxon>
        <taxon>Rhizobiaceae</taxon>
        <taxon>Rhizobium/Agrobacterium group</taxon>
        <taxon>Rhizobium</taxon>
    </lineage>
</organism>
<reference evidence="8 9" key="1">
    <citation type="submission" date="2018-04" db="EMBL/GenBank/DDBJ databases">
        <authorList>
            <person name="Hagen T."/>
        </authorList>
    </citation>
    <scope>NUCLEOTIDE SEQUENCE [LARGE SCALE GENOMIC DNA]</scope>
    <source>
        <strain evidence="8 9">TPD7009</strain>
    </source>
</reference>
<feature type="domain" description="TonB C-terminal" evidence="7">
    <location>
        <begin position="226"/>
        <end position="311"/>
    </location>
</feature>
<proteinExistence type="predicted"/>
<dbReference type="RefSeq" id="WP_116492981.1">
    <property type="nucleotide sequence ID" value="NZ_QDFR01000003.1"/>
</dbReference>
<evidence type="ECO:0000256" key="2">
    <source>
        <dbReference type="ARBA" id="ARBA00022692"/>
    </source>
</evidence>
<dbReference type="NCBIfam" id="TIGR01352">
    <property type="entry name" value="tonB_Cterm"/>
    <property type="match status" value="1"/>
</dbReference>
<dbReference type="PROSITE" id="PS52015">
    <property type="entry name" value="TONB_CTD"/>
    <property type="match status" value="1"/>
</dbReference>
<dbReference type="Proteomes" id="UP000244335">
    <property type="component" value="Unassembled WGS sequence"/>
</dbReference>
<gene>
    <name evidence="8" type="ORF">DC430_10710</name>
</gene>
<sequence>MTDPVYPRSRQSRLGEIALWSVAALVMISVHAAGAYYLMQEKPEEQGDNAPQAAIMIELAALPEAVNTEETVEANDEVETEEVKSNVTQPVEEPPPVEPPPEPVPEPVAEQPTPEPEPAAEVPPEVVQQPVEEPAPPEPVQEVDPIEQQQVAELENVEVPLPVLRPPPPPVQKKVEKEKEPEKKRVQKPTPAPQQSQRRDIAKAEATQSDRTAASRNSAGSASSSVSPADWASKVQSAVARRIVRGAGRSGMTVTVSFVVQNDGSIGRLSVVKSTGDEAVDAKIKSSIGRASVSTPPPGAQTSFVVPVQIR</sequence>
<evidence type="ECO:0000256" key="4">
    <source>
        <dbReference type="ARBA" id="ARBA00023136"/>
    </source>
</evidence>
<evidence type="ECO:0000256" key="3">
    <source>
        <dbReference type="ARBA" id="ARBA00022989"/>
    </source>
</evidence>
<feature type="compositionally biased region" description="Pro residues" evidence="5">
    <location>
        <begin position="92"/>
        <end position="106"/>
    </location>
</feature>
<protein>
    <submittedName>
        <fullName evidence="8">Energy transducer TonB</fullName>
    </submittedName>
</protein>
<evidence type="ECO:0000256" key="1">
    <source>
        <dbReference type="ARBA" id="ARBA00004167"/>
    </source>
</evidence>
<accession>A0AA92C359</accession>
<feature type="region of interest" description="Disordered" evidence="5">
    <location>
        <begin position="66"/>
        <end position="234"/>
    </location>
</feature>
<evidence type="ECO:0000256" key="6">
    <source>
        <dbReference type="SAM" id="Phobius"/>
    </source>
</evidence>
<evidence type="ECO:0000313" key="9">
    <source>
        <dbReference type="Proteomes" id="UP000244335"/>
    </source>
</evidence>
<feature type="compositionally biased region" description="Low complexity" evidence="5">
    <location>
        <begin position="214"/>
        <end position="234"/>
    </location>
</feature>
<dbReference type="SUPFAM" id="SSF74653">
    <property type="entry name" value="TolA/TonB C-terminal domain"/>
    <property type="match status" value="1"/>
</dbReference>
<keyword evidence="3 6" id="KW-1133">Transmembrane helix</keyword>
<name>A0AA92C359_RHIRH</name>
<dbReference type="EMBL" id="QDFR01000003">
    <property type="protein sequence ID" value="PVE53756.1"/>
    <property type="molecule type" value="Genomic_DNA"/>
</dbReference>
<feature type="compositionally biased region" description="Basic and acidic residues" evidence="5">
    <location>
        <begin position="173"/>
        <end position="184"/>
    </location>
</feature>
<keyword evidence="2 6" id="KW-0812">Transmembrane</keyword>
<comment type="subcellular location">
    <subcellularLocation>
        <location evidence="1">Membrane</location>
        <topology evidence="1">Single-pass membrane protein</topology>
    </subcellularLocation>
</comment>
<dbReference type="GO" id="GO:0055085">
    <property type="term" value="P:transmembrane transport"/>
    <property type="evidence" value="ECO:0007669"/>
    <property type="project" value="InterPro"/>
</dbReference>
<feature type="transmembrane region" description="Helical" evidence="6">
    <location>
        <begin position="17"/>
        <end position="39"/>
    </location>
</feature>
<dbReference type="InterPro" id="IPR006260">
    <property type="entry name" value="TonB/TolA_C"/>
</dbReference>
<dbReference type="Pfam" id="PF13103">
    <property type="entry name" value="TonB_2"/>
    <property type="match status" value="1"/>
</dbReference>
<dbReference type="GO" id="GO:0016020">
    <property type="term" value="C:membrane"/>
    <property type="evidence" value="ECO:0007669"/>
    <property type="project" value="UniProtKB-SubCell"/>
</dbReference>
<comment type="caution">
    <text evidence="8">The sequence shown here is derived from an EMBL/GenBank/DDBJ whole genome shotgun (WGS) entry which is preliminary data.</text>
</comment>
<dbReference type="Gene3D" id="3.30.1150.10">
    <property type="match status" value="1"/>
</dbReference>
<feature type="compositionally biased region" description="Acidic residues" evidence="5">
    <location>
        <begin position="70"/>
        <end position="80"/>
    </location>
</feature>
<dbReference type="AlphaFoldDB" id="A0AA92C359"/>
<dbReference type="InterPro" id="IPR037682">
    <property type="entry name" value="TonB_C"/>
</dbReference>
<evidence type="ECO:0000256" key="5">
    <source>
        <dbReference type="SAM" id="MobiDB-lite"/>
    </source>
</evidence>
<evidence type="ECO:0000313" key="8">
    <source>
        <dbReference type="EMBL" id="PVE53756.1"/>
    </source>
</evidence>
<evidence type="ECO:0000259" key="7">
    <source>
        <dbReference type="PROSITE" id="PS52015"/>
    </source>
</evidence>